<dbReference type="STRING" id="1156394.T0QJV0"/>
<name>T0QJV0_SAPDV</name>
<dbReference type="EMBL" id="JH767153">
    <property type="protein sequence ID" value="EQC34966.1"/>
    <property type="molecule type" value="Genomic_DNA"/>
</dbReference>
<dbReference type="PANTHER" id="PTHR13237">
    <property type="entry name" value="SOMETHING ABOUT SILENCING PROTEIN 10-RELATED"/>
    <property type="match status" value="1"/>
</dbReference>
<reference evidence="2 3" key="1">
    <citation type="submission" date="2012-04" db="EMBL/GenBank/DDBJ databases">
        <title>The Genome Sequence of Saprolegnia declina VS20.</title>
        <authorList>
            <consortium name="The Broad Institute Genome Sequencing Platform"/>
            <person name="Russ C."/>
            <person name="Nusbaum C."/>
            <person name="Tyler B."/>
            <person name="van West P."/>
            <person name="Dieguez-Uribeondo J."/>
            <person name="de Bruijn I."/>
            <person name="Tripathy S."/>
            <person name="Jiang R."/>
            <person name="Young S.K."/>
            <person name="Zeng Q."/>
            <person name="Gargeya S."/>
            <person name="Fitzgerald M."/>
            <person name="Haas B."/>
            <person name="Abouelleil A."/>
            <person name="Alvarado L."/>
            <person name="Arachchi H.M."/>
            <person name="Berlin A."/>
            <person name="Chapman S.B."/>
            <person name="Goldberg J."/>
            <person name="Griggs A."/>
            <person name="Gujja S."/>
            <person name="Hansen M."/>
            <person name="Howarth C."/>
            <person name="Imamovic A."/>
            <person name="Larimer J."/>
            <person name="McCowen C."/>
            <person name="Montmayeur A."/>
            <person name="Murphy C."/>
            <person name="Neiman D."/>
            <person name="Pearson M."/>
            <person name="Priest M."/>
            <person name="Roberts A."/>
            <person name="Saif S."/>
            <person name="Shea T."/>
            <person name="Sisk P."/>
            <person name="Sykes S."/>
            <person name="Wortman J."/>
            <person name="Nusbaum C."/>
            <person name="Birren B."/>
        </authorList>
    </citation>
    <scope>NUCLEOTIDE SEQUENCE [LARGE SCALE GENOMIC DNA]</scope>
    <source>
        <strain evidence="2 3">VS20</strain>
    </source>
</reference>
<feature type="region of interest" description="Disordered" evidence="1">
    <location>
        <begin position="118"/>
        <end position="180"/>
    </location>
</feature>
<dbReference type="OrthoDB" id="203440at2759"/>
<dbReference type="RefSeq" id="XP_008611838.1">
    <property type="nucleotide sequence ID" value="XM_008613616.1"/>
</dbReference>
<dbReference type="GO" id="GO:0032040">
    <property type="term" value="C:small-subunit processome"/>
    <property type="evidence" value="ECO:0007669"/>
    <property type="project" value="TreeGrafter"/>
</dbReference>
<sequence>MEVLTKVEKDIKLLQEKIGEFRETLSDKLPTDSGMGLLQIKNHALMQYSQLSMFFALLKLESPDAVKDHPVFKELVRYRTILERMRPLDRKLKYQVDKLLKIAVSDVSQLDEALSYAPNPDALKADDDADSDDAGDDDGDDTYEGKKSKDGVYRAPRMASVPYDEEEKEADKKAKRDERNRKRLAKSTILSEVREEYSERPQEILTSGSSALDKELANEAREKTDYEEERFVRLVTSRKDKIRKRQRERDAMAADSIGKIDNFAGIHEALGDVVKGQNKGRYVAPAQGKKIGGKIGGIFSHLEAPSAKKRSASAASGPASTPASSATSSAPAGKKQKVKFSLNL</sequence>
<evidence type="ECO:0000313" key="3">
    <source>
        <dbReference type="Proteomes" id="UP000030762"/>
    </source>
</evidence>
<evidence type="ECO:0000256" key="1">
    <source>
        <dbReference type="SAM" id="MobiDB-lite"/>
    </source>
</evidence>
<feature type="compositionally biased region" description="Basic and acidic residues" evidence="1">
    <location>
        <begin position="169"/>
        <end position="180"/>
    </location>
</feature>
<dbReference type="PANTHER" id="PTHR13237:SF9">
    <property type="entry name" value="NEUROGUIDIN"/>
    <property type="match status" value="1"/>
</dbReference>
<accession>T0QJV0</accession>
<feature type="compositionally biased region" description="Basic and acidic residues" evidence="1">
    <location>
        <begin position="143"/>
        <end position="152"/>
    </location>
</feature>
<dbReference type="eggNOG" id="KOG3117">
    <property type="taxonomic scope" value="Eukaryota"/>
</dbReference>
<dbReference type="AlphaFoldDB" id="T0QJV0"/>
<feature type="compositionally biased region" description="Acidic residues" evidence="1">
    <location>
        <begin position="127"/>
        <end position="142"/>
    </location>
</feature>
<proteinExistence type="predicted"/>
<dbReference type="GeneID" id="19948489"/>
<dbReference type="OMA" id="PVHYNET"/>
<evidence type="ECO:0008006" key="4">
    <source>
        <dbReference type="Google" id="ProtNLM"/>
    </source>
</evidence>
<gene>
    <name evidence="2" type="ORF">SDRG_07762</name>
</gene>
<dbReference type="Proteomes" id="UP000030762">
    <property type="component" value="Unassembled WGS sequence"/>
</dbReference>
<keyword evidence="3" id="KW-1185">Reference proteome</keyword>
<dbReference type="GO" id="GO:0000462">
    <property type="term" value="P:maturation of SSU-rRNA from tricistronic rRNA transcript (SSU-rRNA, 5.8S rRNA, LSU-rRNA)"/>
    <property type="evidence" value="ECO:0007669"/>
    <property type="project" value="TreeGrafter"/>
</dbReference>
<organism evidence="2 3">
    <name type="scientific">Saprolegnia diclina (strain VS20)</name>
    <dbReference type="NCBI Taxonomy" id="1156394"/>
    <lineage>
        <taxon>Eukaryota</taxon>
        <taxon>Sar</taxon>
        <taxon>Stramenopiles</taxon>
        <taxon>Oomycota</taxon>
        <taxon>Saprolegniomycetes</taxon>
        <taxon>Saprolegniales</taxon>
        <taxon>Saprolegniaceae</taxon>
        <taxon>Saprolegnia</taxon>
    </lineage>
</organism>
<protein>
    <recommendedName>
        <fullName evidence="4">Sas10 C-terminal domain-containing protein</fullName>
    </recommendedName>
</protein>
<feature type="region of interest" description="Disordered" evidence="1">
    <location>
        <begin position="306"/>
        <end position="344"/>
    </location>
</feature>
<feature type="compositionally biased region" description="Low complexity" evidence="1">
    <location>
        <begin position="312"/>
        <end position="333"/>
    </location>
</feature>
<evidence type="ECO:0000313" key="2">
    <source>
        <dbReference type="EMBL" id="EQC34966.1"/>
    </source>
</evidence>
<dbReference type="InterPro" id="IPR007146">
    <property type="entry name" value="Sas10/Utp3/C1D"/>
</dbReference>
<dbReference type="VEuPathDB" id="FungiDB:SDRG_07762"/>
<dbReference type="InParanoid" id="T0QJV0"/>
<dbReference type="Pfam" id="PF04000">
    <property type="entry name" value="Sas10_Utp3"/>
    <property type="match status" value="1"/>
</dbReference>